<dbReference type="GO" id="GO:0034220">
    <property type="term" value="P:monoatomic ion transmembrane transport"/>
    <property type="evidence" value="ECO:0007669"/>
    <property type="project" value="UniProtKB-KW"/>
</dbReference>
<feature type="compositionally biased region" description="Basic and acidic residues" evidence="2">
    <location>
        <begin position="351"/>
        <end position="361"/>
    </location>
</feature>
<dbReference type="GO" id="GO:0016020">
    <property type="term" value="C:membrane"/>
    <property type="evidence" value="ECO:0007669"/>
    <property type="project" value="UniProtKB-SubCell"/>
</dbReference>
<keyword evidence="3" id="KW-0472">Membrane</keyword>
<reference evidence="4" key="1">
    <citation type="submission" date="2019-03" db="EMBL/GenBank/DDBJ databases">
        <authorList>
            <person name="Mank J."/>
            <person name="Almeida P."/>
        </authorList>
    </citation>
    <scope>NUCLEOTIDE SEQUENCE</scope>
    <source>
        <strain evidence="4">78183</strain>
    </source>
</reference>
<name>A0A6N2K9L1_SALVM</name>
<gene>
    <name evidence="4" type="ORF">SVIM_LOCUS54840</name>
</gene>
<feature type="transmembrane region" description="Helical" evidence="3">
    <location>
        <begin position="148"/>
        <end position="165"/>
    </location>
</feature>
<feature type="transmembrane region" description="Helical" evidence="3">
    <location>
        <begin position="229"/>
        <end position="252"/>
    </location>
</feature>
<feature type="compositionally biased region" description="Basic and acidic residues" evidence="2">
    <location>
        <begin position="329"/>
        <end position="344"/>
    </location>
</feature>
<evidence type="ECO:0000256" key="2">
    <source>
        <dbReference type="SAM" id="MobiDB-lite"/>
    </source>
</evidence>
<evidence type="ECO:0000313" key="4">
    <source>
        <dbReference type="EMBL" id="VFU25104.1"/>
    </source>
</evidence>
<dbReference type="PANTHER" id="PTHR45651:SF5">
    <property type="entry name" value="CYCLIC NUCLEOTIDE-GATED ION CHANNEL 1"/>
    <property type="match status" value="1"/>
</dbReference>
<dbReference type="AlphaFoldDB" id="A0A6N2K9L1"/>
<keyword evidence="3" id="KW-0812">Transmembrane</keyword>
<evidence type="ECO:0000256" key="3">
    <source>
        <dbReference type="SAM" id="Phobius"/>
    </source>
</evidence>
<keyword evidence="1" id="KW-0813">Transport</keyword>
<feature type="region of interest" description="Disordered" evidence="2">
    <location>
        <begin position="313"/>
        <end position="361"/>
    </location>
</feature>
<dbReference type="PANTHER" id="PTHR45651">
    <property type="entry name" value="CYCLIC NUCLEOTIDE-GATED ION CHANNEL 15-RELATED-RELATED"/>
    <property type="match status" value="1"/>
</dbReference>
<evidence type="ECO:0000256" key="1">
    <source>
        <dbReference type="ARBA" id="ARBA00023303"/>
    </source>
</evidence>
<accession>A0A6N2K9L1</accession>
<keyword evidence="1" id="KW-0407">Ion channel</keyword>
<feature type="compositionally biased region" description="Low complexity" evidence="2">
    <location>
        <begin position="313"/>
        <end position="324"/>
    </location>
</feature>
<keyword evidence="3" id="KW-1133">Transmembrane helix</keyword>
<feature type="transmembrane region" description="Helical" evidence="3">
    <location>
        <begin position="201"/>
        <end position="223"/>
    </location>
</feature>
<organism evidence="4">
    <name type="scientific">Salix viminalis</name>
    <name type="common">Common osier</name>
    <name type="synonym">Basket willow</name>
    <dbReference type="NCBI Taxonomy" id="40686"/>
    <lineage>
        <taxon>Eukaryota</taxon>
        <taxon>Viridiplantae</taxon>
        <taxon>Streptophyta</taxon>
        <taxon>Embryophyta</taxon>
        <taxon>Tracheophyta</taxon>
        <taxon>Spermatophyta</taxon>
        <taxon>Magnoliopsida</taxon>
        <taxon>eudicotyledons</taxon>
        <taxon>Gunneridae</taxon>
        <taxon>Pentapetalae</taxon>
        <taxon>rosids</taxon>
        <taxon>fabids</taxon>
        <taxon>Malpighiales</taxon>
        <taxon>Salicaceae</taxon>
        <taxon>Saliceae</taxon>
        <taxon>Salix</taxon>
    </lineage>
</organism>
<sequence>MISWRKNNLDHKGLFLQRGNKIVVLSCLMAVSLRPLFFYVPVIDDRKKCLSVDSTMEITASVLRSFTDIFYMLHITLQSHGFIVPLLGLKSPSTPTGKVVILIINLKMADSSYLNAKNVLQFVVIFQYVPRFTRIYPFYKKSTTSAQLTKTAWAGAAFSLFLFMLASHVSLIYSTGNWSLLVFVLNRTTDKLLETSLWNKTHAACILFCDGAVWCCSVVYGFFREVLLLFLVGAANTEVYLTSLVPFAVLLVKILKQVPMFGKPALHFSFLSPAWYCWRFSLQPFRHICNPQLQHSKEETKRCLFTIFPRGGSVSSNTSSPSETENMEEANHAGEDQGNIDHAKSQSWSGNDKEHRDNLNS</sequence>
<keyword evidence="1" id="KW-0406">Ion transport</keyword>
<feature type="transmembrane region" description="Helical" evidence="3">
    <location>
        <begin position="21"/>
        <end position="40"/>
    </location>
</feature>
<proteinExistence type="predicted"/>
<dbReference type="EMBL" id="CAADRP010000224">
    <property type="protein sequence ID" value="VFU25104.1"/>
    <property type="molecule type" value="Genomic_DNA"/>
</dbReference>
<protein>
    <submittedName>
        <fullName evidence="4">Uncharacterized protein</fullName>
    </submittedName>
</protein>